<organism evidence="3 4">
    <name type="scientific">Bifidobacterium longum</name>
    <dbReference type="NCBI Taxonomy" id="216816"/>
    <lineage>
        <taxon>Bacteria</taxon>
        <taxon>Bacillati</taxon>
        <taxon>Actinomycetota</taxon>
        <taxon>Actinomycetes</taxon>
        <taxon>Bifidobacteriales</taxon>
        <taxon>Bifidobacteriaceae</taxon>
        <taxon>Bifidobacterium</taxon>
    </lineage>
</organism>
<feature type="domain" description="Flavodoxin-like fold" evidence="2">
    <location>
        <begin position="56"/>
        <end position="115"/>
    </location>
</feature>
<evidence type="ECO:0000313" key="4">
    <source>
        <dbReference type="Proteomes" id="UP001277803"/>
    </source>
</evidence>
<dbReference type="RefSeq" id="WP_115770309.1">
    <property type="nucleotide sequence ID" value="NZ_CACRSV010000033.1"/>
</dbReference>
<evidence type="ECO:0000256" key="1">
    <source>
        <dbReference type="SAM" id="MobiDB-lite"/>
    </source>
</evidence>
<dbReference type="AlphaFoldDB" id="A0AB35S9N9"/>
<dbReference type="EMBL" id="JAWLRA010000001">
    <property type="protein sequence ID" value="MDW3125634.1"/>
    <property type="molecule type" value="Genomic_DNA"/>
</dbReference>
<dbReference type="Gene3D" id="3.40.50.360">
    <property type="match status" value="1"/>
</dbReference>
<reference evidence="3" key="1">
    <citation type="submission" date="2023-10" db="EMBL/GenBank/DDBJ databases">
        <title>Rapid discrimination of Bifidobacterium longum Subspecies based on MALDI-TOF MS and Machine Learning.</title>
        <authorList>
            <person name="Chen J."/>
        </authorList>
    </citation>
    <scope>NUCLEOTIDE SEQUENCE</scope>
    <source>
        <strain evidence="3">YGMCC0039</strain>
    </source>
</reference>
<gene>
    <name evidence="3" type="ORF">RS890_00525</name>
</gene>
<dbReference type="Pfam" id="PF02525">
    <property type="entry name" value="Flavodoxin_2"/>
    <property type="match status" value="1"/>
</dbReference>
<proteinExistence type="predicted"/>
<dbReference type="Proteomes" id="UP001277803">
    <property type="component" value="Unassembled WGS sequence"/>
</dbReference>
<dbReference type="InterPro" id="IPR003680">
    <property type="entry name" value="Flavodoxin_fold"/>
</dbReference>
<dbReference type="InterPro" id="IPR029039">
    <property type="entry name" value="Flavoprotein-like_sf"/>
</dbReference>
<evidence type="ECO:0000313" key="3">
    <source>
        <dbReference type="EMBL" id="MDW3125634.1"/>
    </source>
</evidence>
<sequence length="118" mass="13014">MQRADPNHAFDLSADLLIHRCRRRFANHQPQLVATVHDRPRTFRAASAPSTGEPSPESAYQIGTPGRYPIEQLLIPIEGTAYYIGATWLKPFATYGAFGITDEALAQSAAQYKALLAE</sequence>
<protein>
    <submittedName>
        <fullName evidence="3">NAD(P)H-dependent oxidoreductase</fullName>
    </submittedName>
</protein>
<name>A0AB35S9N9_BIFLN</name>
<dbReference type="SUPFAM" id="SSF52218">
    <property type="entry name" value="Flavoproteins"/>
    <property type="match status" value="1"/>
</dbReference>
<evidence type="ECO:0000259" key="2">
    <source>
        <dbReference type="Pfam" id="PF02525"/>
    </source>
</evidence>
<feature type="region of interest" description="Disordered" evidence="1">
    <location>
        <begin position="43"/>
        <end position="62"/>
    </location>
</feature>
<comment type="caution">
    <text evidence="3">The sequence shown here is derived from an EMBL/GenBank/DDBJ whole genome shotgun (WGS) entry which is preliminary data.</text>
</comment>
<accession>A0AB35S9N9</accession>